<feature type="domain" description="Dynein heavy chain linker" evidence="13">
    <location>
        <begin position="576"/>
        <end position="987"/>
    </location>
</feature>
<organism evidence="15 16">
    <name type="scientific">Schistosoma bovis</name>
    <name type="common">Blood fluke</name>
    <dbReference type="NCBI Taxonomy" id="6184"/>
    <lineage>
        <taxon>Eukaryota</taxon>
        <taxon>Metazoa</taxon>
        <taxon>Spiralia</taxon>
        <taxon>Lophotrochozoa</taxon>
        <taxon>Platyhelminthes</taxon>
        <taxon>Trematoda</taxon>
        <taxon>Digenea</taxon>
        <taxon>Strigeidida</taxon>
        <taxon>Schistosomatoidea</taxon>
        <taxon>Schistosomatidae</taxon>
        <taxon>Schistosoma</taxon>
    </lineage>
</organism>
<protein>
    <submittedName>
        <fullName evidence="15">Dynein heavy chain, axonemal</fullName>
    </submittedName>
</protein>
<evidence type="ECO:0000256" key="11">
    <source>
        <dbReference type="ARBA" id="ARBA00023212"/>
    </source>
</evidence>
<dbReference type="Gene3D" id="1.20.140.100">
    <property type="entry name" value="Dynein heavy chain, N-terminal domain 2"/>
    <property type="match status" value="1"/>
</dbReference>
<dbReference type="FunFam" id="3.40.50.300:FF:000063">
    <property type="entry name" value="dynein heavy chain 6, axonemal"/>
    <property type="match status" value="2"/>
</dbReference>
<dbReference type="InterPro" id="IPR042222">
    <property type="entry name" value="Dynein_2_N"/>
</dbReference>
<evidence type="ECO:0000256" key="7">
    <source>
        <dbReference type="ARBA" id="ARBA00022840"/>
    </source>
</evidence>
<dbReference type="InterPro" id="IPR027417">
    <property type="entry name" value="P-loop_NTPase"/>
</dbReference>
<evidence type="ECO:0000256" key="10">
    <source>
        <dbReference type="ARBA" id="ARBA00023175"/>
    </source>
</evidence>
<dbReference type="GO" id="GO:0051959">
    <property type="term" value="F:dynein light intermediate chain binding"/>
    <property type="evidence" value="ECO:0007669"/>
    <property type="project" value="InterPro"/>
</dbReference>
<feature type="region of interest" description="Disordered" evidence="12">
    <location>
        <begin position="1"/>
        <end position="45"/>
    </location>
</feature>
<dbReference type="FunFam" id="1.10.8.710:FF:000004">
    <property type="entry name" value="Dynein axonemal heavy chain 6"/>
    <property type="match status" value="1"/>
</dbReference>
<dbReference type="Gene3D" id="1.20.58.1120">
    <property type="match status" value="1"/>
</dbReference>
<dbReference type="InterPro" id="IPR035699">
    <property type="entry name" value="AAA_6"/>
</dbReference>
<keyword evidence="3" id="KW-0963">Cytoplasm</keyword>
<keyword evidence="5" id="KW-0677">Repeat</keyword>
<keyword evidence="8" id="KW-0243">Dynein</keyword>
<evidence type="ECO:0000256" key="9">
    <source>
        <dbReference type="ARBA" id="ARBA00023054"/>
    </source>
</evidence>
<dbReference type="InterPro" id="IPR026983">
    <property type="entry name" value="DHC"/>
</dbReference>
<keyword evidence="10" id="KW-0505">Motor protein</keyword>
<dbReference type="Pfam" id="PF08393">
    <property type="entry name" value="DHC_N2"/>
    <property type="match status" value="1"/>
</dbReference>
<dbReference type="FunFam" id="1.20.140.100:FF:000004">
    <property type="entry name" value="Dynein axonemal heavy chain 6"/>
    <property type="match status" value="1"/>
</dbReference>
<dbReference type="Gene3D" id="1.10.287.2620">
    <property type="match status" value="1"/>
</dbReference>
<evidence type="ECO:0000313" key="15">
    <source>
        <dbReference type="EMBL" id="RTG85764.1"/>
    </source>
</evidence>
<dbReference type="InterPro" id="IPR043157">
    <property type="entry name" value="Dynein_AAA1S"/>
</dbReference>
<evidence type="ECO:0000256" key="5">
    <source>
        <dbReference type="ARBA" id="ARBA00022737"/>
    </source>
</evidence>
<dbReference type="FunFam" id="1.20.58.1120:FF:000001">
    <property type="entry name" value="dynein heavy chain 2, axonemal"/>
    <property type="match status" value="1"/>
</dbReference>
<dbReference type="GO" id="GO:0007018">
    <property type="term" value="P:microtubule-based movement"/>
    <property type="evidence" value="ECO:0007669"/>
    <property type="project" value="InterPro"/>
</dbReference>
<dbReference type="Pfam" id="PF12774">
    <property type="entry name" value="AAA_6"/>
    <property type="match status" value="2"/>
</dbReference>
<dbReference type="GO" id="GO:0005874">
    <property type="term" value="C:microtubule"/>
    <property type="evidence" value="ECO:0007669"/>
    <property type="project" value="UniProtKB-KW"/>
</dbReference>
<accession>A0A430QDN0</accession>
<reference evidence="15 16" key="1">
    <citation type="journal article" date="2019" name="PLoS Pathog.">
        <title>Genome sequence of the bovine parasite Schistosoma bovis Tanzania.</title>
        <authorList>
            <person name="Oey H."/>
            <person name="Zakrzewski M."/>
            <person name="Gobert G."/>
            <person name="Gravermann K."/>
            <person name="Stoye J."/>
            <person name="Jones M."/>
            <person name="Mcmanus D."/>
            <person name="Krause L."/>
        </authorList>
    </citation>
    <scope>NUCLEOTIDE SEQUENCE [LARGE SCALE GENOMIC DNA]</scope>
    <source>
        <strain evidence="15 16">TAN1997</strain>
    </source>
</reference>
<dbReference type="InterPro" id="IPR042228">
    <property type="entry name" value="Dynein_linker_3"/>
</dbReference>
<evidence type="ECO:0000313" key="16">
    <source>
        <dbReference type="Proteomes" id="UP000290809"/>
    </source>
</evidence>
<comment type="subcellular location">
    <subcellularLocation>
        <location evidence="1">Cytoplasm</location>
        <location evidence="1">Cytoskeleton</location>
    </subcellularLocation>
</comment>
<dbReference type="Gene3D" id="3.20.180.20">
    <property type="entry name" value="Dynein heavy chain, N-terminal domain 2"/>
    <property type="match status" value="1"/>
</dbReference>
<keyword evidence="7" id="KW-0067">ATP-binding</keyword>
<name>A0A430QDN0_SCHBO</name>
<dbReference type="GO" id="GO:0005524">
    <property type="term" value="F:ATP binding"/>
    <property type="evidence" value="ECO:0007669"/>
    <property type="project" value="UniProtKB-KW"/>
</dbReference>
<keyword evidence="4" id="KW-0493">Microtubule</keyword>
<evidence type="ECO:0000256" key="4">
    <source>
        <dbReference type="ARBA" id="ARBA00022701"/>
    </source>
</evidence>
<dbReference type="GO" id="GO:0030286">
    <property type="term" value="C:dynein complex"/>
    <property type="evidence" value="ECO:0007669"/>
    <property type="project" value="UniProtKB-KW"/>
</dbReference>
<keyword evidence="6" id="KW-0547">Nucleotide-binding</keyword>
<dbReference type="FunFam" id="3.20.180.20:FF:000004">
    <property type="entry name" value="Dynein axonemal heavy chain 6"/>
    <property type="match status" value="1"/>
</dbReference>
<dbReference type="InterPro" id="IPR013602">
    <property type="entry name" value="Dynein_heavy_linker"/>
</dbReference>
<keyword evidence="16" id="KW-1185">Reference proteome</keyword>
<gene>
    <name evidence="15" type="ORF">DC041_0001373</name>
</gene>
<evidence type="ECO:0000256" key="3">
    <source>
        <dbReference type="ARBA" id="ARBA00022490"/>
    </source>
</evidence>
<dbReference type="EMBL" id="QMKO01001912">
    <property type="protein sequence ID" value="RTG85764.1"/>
    <property type="molecule type" value="Genomic_DNA"/>
</dbReference>
<dbReference type="Proteomes" id="UP000290809">
    <property type="component" value="Unassembled WGS sequence"/>
</dbReference>
<evidence type="ECO:0000256" key="12">
    <source>
        <dbReference type="SAM" id="MobiDB-lite"/>
    </source>
</evidence>
<dbReference type="Gene3D" id="3.40.50.300">
    <property type="entry name" value="P-loop containing nucleotide triphosphate hydrolases"/>
    <property type="match status" value="3"/>
</dbReference>
<feature type="domain" description="Dynein heavy chain hydrolytic ATP-binding dynein motor region" evidence="14">
    <location>
        <begin position="1304"/>
        <end position="1630"/>
    </location>
</feature>
<evidence type="ECO:0000256" key="1">
    <source>
        <dbReference type="ARBA" id="ARBA00004245"/>
    </source>
</evidence>
<dbReference type="SUPFAM" id="SSF52540">
    <property type="entry name" value="P-loop containing nucleoside triphosphate hydrolases"/>
    <property type="match status" value="3"/>
</dbReference>
<dbReference type="STRING" id="6184.A0A430QDN0"/>
<evidence type="ECO:0000259" key="13">
    <source>
        <dbReference type="Pfam" id="PF08393"/>
    </source>
</evidence>
<proteinExistence type="inferred from homology"/>
<dbReference type="FunFam" id="1.10.287.2620:FF:000001">
    <property type="entry name" value="Cytoplasmic dynein heavy chain 1"/>
    <property type="match status" value="1"/>
</dbReference>
<comment type="caution">
    <text evidence="15">The sequence shown here is derived from an EMBL/GenBank/DDBJ whole genome shotgun (WGS) entry which is preliminary data.</text>
</comment>
<evidence type="ECO:0000256" key="8">
    <source>
        <dbReference type="ARBA" id="ARBA00023017"/>
    </source>
</evidence>
<dbReference type="PANTHER" id="PTHR45703:SF36">
    <property type="entry name" value="DYNEIN HEAVY CHAIN, CYTOPLASMIC"/>
    <property type="match status" value="1"/>
</dbReference>
<evidence type="ECO:0000256" key="2">
    <source>
        <dbReference type="ARBA" id="ARBA00008887"/>
    </source>
</evidence>
<sequence length="1709" mass="196501">MPFDRERPLIRSVSQSSKSLVLPEEKLPNSELVEGDENPKPSSLLRSHPYRAHPGTCSVSETLDGESSRCLLDWFINILSLHCECSYFLPFQSSCGLMVVSFQNINRDDYYTLSLNGCTHLITNDDIEHITLERFETEYKTFKEICQIPTFARFCLWKGFILWRKIIHYIKMNKSKQYLYDNLFILNSSIRPALLNIHEMCYRIKEMNLCKLNKEKQYTLIEFLINQVNQLNDVCIKLYEFRELIKEIVRGACRTALLEYGYIPDDYIIDHNENIDNVKTEALHFIRLADYQILSTLHVLTVNSVNTILNCFNEHLQNTPTLNEIKGYKIEVDELLEAPCNDLNIGLNSIDQQKLYGAGPQLKNIFDEDLELHNIIQRIQYSLNCSFEAIHCYKNTFHDIQQFYQENNEITMDKKSIGMFLINTNLLHNNLLPSTNQCLTILHHLLPLYIHNEVNRLIDETQEAEYTLSIIPSSTIDYIEPIEKEAEVIKELYEMIEAFVIPVPPEDYAIYQNPILLDVTAEREAIRSELSRLKIITDDLQSRATTYKMYHRKFKDLAQALTGTSIEVESPRFEELDAIINEMKLKYLLWDSIDEWDKTINEWMNTEFFKLNPDDLTNTTMKYVKSVALMEKGLPPNTVVPLLKEKVDDMRVKLTTIMDLRNSSLKPRHWKMLEELIGFQMSALETPLSLGYLNELKAFNKAEQIQEISGQASSESSLEMLLKKVEESWKSTEFIVLPYKDSKDVFIIGGTDEIQQLWDDSNINISTIASSRHVGPIKHRVDEWQTLLELFGRTLDEWMKCQRSWLYLESIFSAPDIQRQLPSESKSFMSVDKSYKDIMRKIQKVPLAIRAATQPGLYDTLRNNNQLLDQIQKCLEAYLESKRSIFPRFYFLSNDELLEILAQTRNPLAVQPHLRKCFDAIMKLEFGITSDSINKDEPVYTNDILAMLSPEGERVSLGKGLKARGNVEDWLGKVEEAMFTNLRKLMKIAINDFESLHREEWLKAHANQIVLTVEQLMWSRDITLILEDPLPEDRLDGLKEYEAKCYTVIRGELPKLFRSLLCALITIDVHARDMVTELVNNKVDSLDNFDWQRQLRYYWDLDLDTCVVKMANACYIYGYEYLGASPRLVITPLTDRCYLCLMGALQLDLGGAPAGPAGTGKTETTKDLAKSVAKQCVVFNCSDGLDYKMMGRFFSGLAQSGAWCCFDEFNRIDIEVLSVIAQQLITIRNAKAARVIRGELPKLFRSLLCALITIDVHARDMVTELVNNKVDSLDNFDWQRQLRYYWDLDLDTCVVKMANACYIYGYEYLGASPRLVITPLTDRCYLCLMGALQLDLGGAPAGPAGTGKTETTKDLAKSVAKQCVVFNCSDGLDYKMMGRFFSGLAQSGAWCCFDEFNRIDIEVLSVIAQQLITIRNAKAARVARFMFEGREIKLVPTCAAFITMNPGYAGRTELPDNLKSLFRPISMMVPDYRLIAEVILYSEGFESSKTLALKMTQMYKLCSEQLSQQDHYDFGMRALKSVLVMAGSLKRENPDKPEDVVLIRALRDSNLPKFLKQDAILFTAILQDLFPDVTLPEHDYGLFLEEIETVLQDMNLQIITEQVLKIIQFYETLIVRHGVMLVGPTGGGKTTIYRVLAKVLNNLHIAEYIDKKPEYQPVKMYVLNPKSITMGELYGEVNKLTFEWHDGLLASIVRQTCVFLKHKKYSTKG</sequence>
<comment type="similarity">
    <text evidence="2">Belongs to the dynein heavy chain family.</text>
</comment>
<evidence type="ECO:0000256" key="6">
    <source>
        <dbReference type="ARBA" id="ARBA00022741"/>
    </source>
</evidence>
<feature type="domain" description="Dynein heavy chain hydrolytic ATP-binding dynein motor region" evidence="14">
    <location>
        <begin position="1117"/>
        <end position="1234"/>
    </location>
</feature>
<keyword evidence="11" id="KW-0206">Cytoskeleton</keyword>
<keyword evidence="9" id="KW-0175">Coiled coil</keyword>
<dbReference type="PANTHER" id="PTHR45703">
    <property type="entry name" value="DYNEIN HEAVY CHAIN"/>
    <property type="match status" value="1"/>
</dbReference>
<evidence type="ECO:0000259" key="14">
    <source>
        <dbReference type="Pfam" id="PF12774"/>
    </source>
</evidence>
<dbReference type="GO" id="GO:0045505">
    <property type="term" value="F:dynein intermediate chain binding"/>
    <property type="evidence" value="ECO:0007669"/>
    <property type="project" value="InterPro"/>
</dbReference>
<dbReference type="Gene3D" id="1.10.8.710">
    <property type="match status" value="1"/>
</dbReference>